<name>W2S883_CYPE1</name>
<dbReference type="GO" id="GO:0090730">
    <property type="term" value="C:Las1 complex"/>
    <property type="evidence" value="ECO:0007669"/>
    <property type="project" value="InterPro"/>
</dbReference>
<dbReference type="GO" id="GO:0030687">
    <property type="term" value="C:preribosome, large subunit precursor"/>
    <property type="evidence" value="ECO:0007669"/>
    <property type="project" value="TreeGrafter"/>
</dbReference>
<accession>W2S883</accession>
<sequence>MDIKKLPQAWKHESELALVRDYFYPEHKEPDPFAPAASDKRLDAIDLIALYLLRNPGTPHAMAATANLTEASLHNEQADRDSHISDNAMRSIYAMAFVKFVNGFVDRDVAKANTASLALGAEPIEVDDDYDSDILRSSDDESGEMKAKVKGGGESSMYAYAAKIGMPEDFVDLRHNIVHGDIPPLETLRGYNKQALGWLWEKWWTRNATGDPTRAKSEMEEQAQVADAARRRSIEAWQQYDAAKSSADAT</sequence>
<dbReference type="PANTHER" id="PTHR15002:SF0">
    <property type="entry name" value="RIBOSOMAL BIOGENESIS PROTEIN LAS1L"/>
    <property type="match status" value="1"/>
</dbReference>
<dbReference type="eggNOG" id="KOG2425">
    <property type="taxonomic scope" value="Eukaryota"/>
</dbReference>
<dbReference type="GO" id="GO:0000470">
    <property type="term" value="P:maturation of LSU-rRNA"/>
    <property type="evidence" value="ECO:0007669"/>
    <property type="project" value="TreeGrafter"/>
</dbReference>
<dbReference type="GO" id="GO:0004519">
    <property type="term" value="F:endonuclease activity"/>
    <property type="evidence" value="ECO:0007669"/>
    <property type="project" value="InterPro"/>
</dbReference>
<dbReference type="GeneID" id="19977086"/>
<evidence type="ECO:0000313" key="2">
    <source>
        <dbReference type="Proteomes" id="UP000030752"/>
    </source>
</evidence>
<evidence type="ECO:0000313" key="1">
    <source>
        <dbReference type="EMBL" id="ETN44872.1"/>
    </source>
</evidence>
<organism evidence="1 2">
    <name type="scientific">Cyphellophora europaea (strain CBS 101466)</name>
    <name type="common">Phialophora europaea</name>
    <dbReference type="NCBI Taxonomy" id="1220924"/>
    <lineage>
        <taxon>Eukaryota</taxon>
        <taxon>Fungi</taxon>
        <taxon>Dikarya</taxon>
        <taxon>Ascomycota</taxon>
        <taxon>Pezizomycotina</taxon>
        <taxon>Eurotiomycetes</taxon>
        <taxon>Chaetothyriomycetidae</taxon>
        <taxon>Chaetothyriales</taxon>
        <taxon>Cyphellophoraceae</taxon>
        <taxon>Cyphellophora</taxon>
    </lineage>
</organism>
<gene>
    <name evidence="1" type="ORF">HMPREF1541_09747</name>
</gene>
<dbReference type="Proteomes" id="UP000030752">
    <property type="component" value="Unassembled WGS sequence"/>
</dbReference>
<dbReference type="STRING" id="1220924.W2S883"/>
<dbReference type="InterPro" id="IPR007174">
    <property type="entry name" value="Las1"/>
</dbReference>
<dbReference type="OrthoDB" id="515692at2759"/>
<dbReference type="InParanoid" id="W2S883"/>
<dbReference type="Pfam" id="PF04031">
    <property type="entry name" value="Las1"/>
    <property type="match status" value="2"/>
</dbReference>
<dbReference type="RefSeq" id="XP_008712642.1">
    <property type="nucleotide sequence ID" value="XM_008714420.1"/>
</dbReference>
<dbReference type="PANTHER" id="PTHR15002">
    <property type="entry name" value="RIBOSOMAL BIOGENESIS PROTEIN LAS1L"/>
    <property type="match status" value="1"/>
</dbReference>
<keyword evidence="2" id="KW-1185">Reference proteome</keyword>
<dbReference type="EMBL" id="KB822713">
    <property type="protein sequence ID" value="ETN44872.1"/>
    <property type="molecule type" value="Genomic_DNA"/>
</dbReference>
<proteinExistence type="predicted"/>
<dbReference type="AlphaFoldDB" id="W2S883"/>
<protein>
    <submittedName>
        <fullName evidence="1">Uncharacterized protein</fullName>
    </submittedName>
</protein>
<dbReference type="GO" id="GO:0000460">
    <property type="term" value="P:maturation of 5.8S rRNA"/>
    <property type="evidence" value="ECO:0007669"/>
    <property type="project" value="TreeGrafter"/>
</dbReference>
<reference evidence="1 2" key="1">
    <citation type="submission" date="2013-03" db="EMBL/GenBank/DDBJ databases">
        <title>The Genome Sequence of Phialophora europaea CBS 101466.</title>
        <authorList>
            <consortium name="The Broad Institute Genomics Platform"/>
            <person name="Cuomo C."/>
            <person name="de Hoog S."/>
            <person name="Gorbushina A."/>
            <person name="Walker B."/>
            <person name="Young S.K."/>
            <person name="Zeng Q."/>
            <person name="Gargeya S."/>
            <person name="Fitzgerald M."/>
            <person name="Haas B."/>
            <person name="Abouelleil A."/>
            <person name="Allen A.W."/>
            <person name="Alvarado L."/>
            <person name="Arachchi H.M."/>
            <person name="Berlin A.M."/>
            <person name="Chapman S.B."/>
            <person name="Gainer-Dewar J."/>
            <person name="Goldberg J."/>
            <person name="Griggs A."/>
            <person name="Gujja S."/>
            <person name="Hansen M."/>
            <person name="Howarth C."/>
            <person name="Imamovic A."/>
            <person name="Ireland A."/>
            <person name="Larimer J."/>
            <person name="McCowan C."/>
            <person name="Murphy C."/>
            <person name="Pearson M."/>
            <person name="Poon T.W."/>
            <person name="Priest M."/>
            <person name="Roberts A."/>
            <person name="Saif S."/>
            <person name="Shea T."/>
            <person name="Sisk P."/>
            <person name="Sykes S."/>
            <person name="Wortman J."/>
            <person name="Nusbaum C."/>
            <person name="Birren B."/>
        </authorList>
    </citation>
    <scope>NUCLEOTIDE SEQUENCE [LARGE SCALE GENOMIC DNA]</scope>
    <source>
        <strain evidence="1 2">CBS 101466</strain>
    </source>
</reference>
<dbReference type="HOGENOM" id="CLU_019519_2_0_1"/>
<dbReference type="VEuPathDB" id="FungiDB:HMPREF1541_09747"/>